<accession>A0A840G890</accession>
<proteinExistence type="inferred from homology"/>
<protein>
    <recommendedName>
        <fullName evidence="4">Lipopolysaccharide export system protein LptA</fullName>
    </recommendedName>
</protein>
<evidence type="ECO:0000256" key="4">
    <source>
        <dbReference type="HAMAP-Rule" id="MF_01914"/>
    </source>
</evidence>
<dbReference type="PANTHER" id="PTHR36504">
    <property type="entry name" value="LIPOPOLYSACCHARIDE EXPORT SYSTEM PROTEIN LPTA"/>
    <property type="match status" value="1"/>
</dbReference>
<evidence type="ECO:0000256" key="2">
    <source>
        <dbReference type="ARBA" id="ARBA00022729"/>
    </source>
</evidence>
<dbReference type="GO" id="GO:0017089">
    <property type="term" value="F:glycolipid transfer activity"/>
    <property type="evidence" value="ECO:0007669"/>
    <property type="project" value="TreeGrafter"/>
</dbReference>
<keyword evidence="1 4" id="KW-0813">Transport</keyword>
<dbReference type="GO" id="GO:0009279">
    <property type="term" value="C:cell outer membrane"/>
    <property type="evidence" value="ECO:0007669"/>
    <property type="project" value="TreeGrafter"/>
</dbReference>
<feature type="domain" description="Organic solvent tolerance-like N-terminal" evidence="6">
    <location>
        <begin position="53"/>
        <end position="165"/>
    </location>
</feature>
<dbReference type="GO" id="GO:0043165">
    <property type="term" value="P:Gram-negative-bacterium-type cell outer membrane assembly"/>
    <property type="evidence" value="ECO:0007669"/>
    <property type="project" value="UniProtKB-UniRule"/>
</dbReference>
<reference evidence="7 8" key="1">
    <citation type="submission" date="2020-08" db="EMBL/GenBank/DDBJ databases">
        <title>Genome sequencing of Purple Non-Sulfur Bacteria from various extreme environments.</title>
        <authorList>
            <person name="Mayer M."/>
        </authorList>
    </citation>
    <scope>NUCLEOTIDE SEQUENCE [LARGE SCALE GENOMIC DNA]</scope>
    <source>
        <strain evidence="7 8">2761</strain>
    </source>
</reference>
<dbReference type="Gene3D" id="2.60.450.10">
    <property type="entry name" value="Lipopolysaccharide (LPS) transport protein A like domain"/>
    <property type="match status" value="1"/>
</dbReference>
<sequence length="226" mass="24519">MPSPLVFPQTSTVKSGVKPLRQIFSVALFGIALASGTTPVLAERADREKPINLEADRISVDDIKKVQIYEGAVVLTQGTLQIRTDRLIVTQDADGFQRGKAIGGAKGLARFRQKREGKDEYVEGEGETIEHDARNEKTEFFVRAWVKNGADEVRGNYIAYDSLTEKYLVTAGSSTTGTAAKVPGVPAGRVRAVLMPKSHGDEKTPAPVAAESLTLKPAQTVRPREE</sequence>
<dbReference type="GO" id="GO:0001530">
    <property type="term" value="F:lipopolysaccharide binding"/>
    <property type="evidence" value="ECO:0007669"/>
    <property type="project" value="InterPro"/>
</dbReference>
<evidence type="ECO:0000313" key="8">
    <source>
        <dbReference type="Proteomes" id="UP000587070"/>
    </source>
</evidence>
<dbReference type="GO" id="GO:0030288">
    <property type="term" value="C:outer membrane-bounded periplasmic space"/>
    <property type="evidence" value="ECO:0007669"/>
    <property type="project" value="TreeGrafter"/>
</dbReference>
<comment type="subunit">
    <text evidence="4">Component of the lipopolysaccharide transport and assembly complex.</text>
</comment>
<name>A0A840G890_RHOTE</name>
<dbReference type="RefSeq" id="WP_153115421.1">
    <property type="nucleotide sequence ID" value="NZ_JACIGE010000003.1"/>
</dbReference>
<comment type="subcellular location">
    <subcellularLocation>
        <location evidence="4">Periplasm</location>
    </subcellularLocation>
</comment>
<feature type="region of interest" description="Disordered" evidence="5">
    <location>
        <begin position="196"/>
        <end position="226"/>
    </location>
</feature>
<gene>
    <name evidence="4" type="primary">lptA</name>
    <name evidence="7" type="ORF">GGD90_001291</name>
</gene>
<dbReference type="InterPro" id="IPR005653">
    <property type="entry name" value="OstA-like_N"/>
</dbReference>
<dbReference type="PANTHER" id="PTHR36504:SF1">
    <property type="entry name" value="LIPOPOLYSACCHARIDE EXPORT SYSTEM PROTEIN LPTA"/>
    <property type="match status" value="1"/>
</dbReference>
<evidence type="ECO:0000256" key="1">
    <source>
        <dbReference type="ARBA" id="ARBA00022448"/>
    </source>
</evidence>
<comment type="caution">
    <text evidence="7">The sequence shown here is derived from an EMBL/GenBank/DDBJ whole genome shotgun (WGS) entry which is preliminary data.</text>
</comment>
<dbReference type="Pfam" id="PF03968">
    <property type="entry name" value="LptD_N"/>
    <property type="match status" value="1"/>
</dbReference>
<evidence type="ECO:0000259" key="6">
    <source>
        <dbReference type="Pfam" id="PF03968"/>
    </source>
</evidence>
<dbReference type="NCBIfam" id="TIGR03002">
    <property type="entry name" value="outer_YhbN_LptA"/>
    <property type="match status" value="1"/>
</dbReference>
<evidence type="ECO:0000313" key="7">
    <source>
        <dbReference type="EMBL" id="MBB4246928.1"/>
    </source>
</evidence>
<dbReference type="HAMAP" id="MF_01914">
    <property type="entry name" value="LPS_assembly_LptA"/>
    <property type="match status" value="1"/>
</dbReference>
<keyword evidence="3 4" id="KW-0574">Periplasm</keyword>
<dbReference type="InterPro" id="IPR052037">
    <property type="entry name" value="LPS_export_LptA"/>
</dbReference>
<comment type="similarity">
    <text evidence="4">Belongs to the LptA family.</text>
</comment>
<dbReference type="Proteomes" id="UP000587070">
    <property type="component" value="Unassembled WGS sequence"/>
</dbReference>
<dbReference type="GO" id="GO:0015920">
    <property type="term" value="P:lipopolysaccharide transport"/>
    <property type="evidence" value="ECO:0007669"/>
    <property type="project" value="UniProtKB-UniRule"/>
</dbReference>
<dbReference type="InterPro" id="IPR014340">
    <property type="entry name" value="LptA"/>
</dbReference>
<evidence type="ECO:0000256" key="5">
    <source>
        <dbReference type="SAM" id="MobiDB-lite"/>
    </source>
</evidence>
<dbReference type="AlphaFoldDB" id="A0A840G890"/>
<evidence type="ECO:0000256" key="3">
    <source>
        <dbReference type="ARBA" id="ARBA00022764"/>
    </source>
</evidence>
<dbReference type="EMBL" id="JACIGE010000003">
    <property type="protein sequence ID" value="MBB4246928.1"/>
    <property type="molecule type" value="Genomic_DNA"/>
</dbReference>
<keyword evidence="8" id="KW-1185">Reference proteome</keyword>
<organism evidence="7 8">
    <name type="scientific">Rhodocyclus tenuis</name>
    <name type="common">Rhodospirillum tenue</name>
    <dbReference type="NCBI Taxonomy" id="1066"/>
    <lineage>
        <taxon>Bacteria</taxon>
        <taxon>Pseudomonadati</taxon>
        <taxon>Pseudomonadota</taxon>
        <taxon>Betaproteobacteria</taxon>
        <taxon>Rhodocyclales</taxon>
        <taxon>Rhodocyclaceae</taxon>
        <taxon>Rhodocyclus</taxon>
    </lineage>
</organism>
<comment type="function">
    <text evidence="4">Involved in the assembly of lipopolysaccharide (LPS). Required for the translocation of LPS from the inner membrane to the outer membrane.</text>
</comment>
<dbReference type="OrthoDB" id="5294855at2"/>
<keyword evidence="2" id="KW-0732">Signal</keyword>